<comment type="caution">
    <text evidence="1">The sequence shown here is derived from an EMBL/GenBank/DDBJ whole genome shotgun (WGS) entry which is preliminary data.</text>
</comment>
<evidence type="ECO:0000313" key="2">
    <source>
        <dbReference type="Proteomes" id="UP001521785"/>
    </source>
</evidence>
<dbReference type="PANTHER" id="PTHR38111">
    <property type="entry name" value="ZN(2)-C6 FUNGAL-TYPE DOMAIN-CONTAINING PROTEIN-RELATED"/>
    <property type="match status" value="1"/>
</dbReference>
<evidence type="ECO:0000313" key="1">
    <source>
        <dbReference type="EMBL" id="KAL1594308.1"/>
    </source>
</evidence>
<protein>
    <submittedName>
        <fullName evidence="1">Uncharacterized protein</fullName>
    </submittedName>
</protein>
<proteinExistence type="predicted"/>
<sequence length="319" mass="36197">MYLPQCSQDNGDHLERPNNFTSVISCAFARDEALKLAVIALGTAMLGKVHGEEEWTQQGRKMYGLALQETRKALMDANRVRSEALLLVPRVVVIFEILFGADMNSTMQAQSWRSHAQGELAIIKARTPNWFQDDLVHQIFVDGRLSPIIAAIRTRKASEFDSVEWKTMPWDKRPKTPKDSLLDILVGIPEILEDIDNLHPKISEATESTACASIALKCRKLEAQLQSWATVHGRNLLFPDTDEPVEIAFSGILTAHLTLYYWTACLYIYGALEICWHVSPLREPMYIVLRIQIVHNTSDFPSYSRGYEPITHRERSTNS</sequence>
<name>A0ABR3QQ78_9PLEO</name>
<dbReference type="Pfam" id="PF11951">
    <property type="entry name" value="Fungal_trans_2"/>
    <property type="match status" value="1"/>
</dbReference>
<organism evidence="1 2">
    <name type="scientific">Paraconiothyrium brasiliense</name>
    <dbReference type="NCBI Taxonomy" id="300254"/>
    <lineage>
        <taxon>Eukaryota</taxon>
        <taxon>Fungi</taxon>
        <taxon>Dikarya</taxon>
        <taxon>Ascomycota</taxon>
        <taxon>Pezizomycotina</taxon>
        <taxon>Dothideomycetes</taxon>
        <taxon>Pleosporomycetidae</taxon>
        <taxon>Pleosporales</taxon>
        <taxon>Massarineae</taxon>
        <taxon>Didymosphaeriaceae</taxon>
        <taxon>Paraconiothyrium</taxon>
    </lineage>
</organism>
<gene>
    <name evidence="1" type="ORF">SLS60_010065</name>
</gene>
<keyword evidence="2" id="KW-1185">Reference proteome</keyword>
<dbReference type="InterPro" id="IPR053178">
    <property type="entry name" value="Osmoadaptation_assoc"/>
</dbReference>
<dbReference type="PANTHER" id="PTHR38111:SF11">
    <property type="entry name" value="TRANSCRIPTION FACTOR DOMAIN-CONTAINING PROTEIN-RELATED"/>
    <property type="match status" value="1"/>
</dbReference>
<reference evidence="1 2" key="1">
    <citation type="submission" date="2024-02" db="EMBL/GenBank/DDBJ databases">
        <title>De novo assembly and annotation of 12 fungi associated with fruit tree decline syndrome in Ontario, Canada.</title>
        <authorList>
            <person name="Sulman M."/>
            <person name="Ellouze W."/>
            <person name="Ilyukhin E."/>
        </authorList>
    </citation>
    <scope>NUCLEOTIDE SEQUENCE [LARGE SCALE GENOMIC DNA]</scope>
    <source>
        <strain evidence="1 2">M42-189</strain>
    </source>
</reference>
<dbReference type="Proteomes" id="UP001521785">
    <property type="component" value="Unassembled WGS sequence"/>
</dbReference>
<dbReference type="InterPro" id="IPR021858">
    <property type="entry name" value="Fun_TF"/>
</dbReference>
<accession>A0ABR3QQ78</accession>
<dbReference type="EMBL" id="JAKJXO020000017">
    <property type="protein sequence ID" value="KAL1594308.1"/>
    <property type="molecule type" value="Genomic_DNA"/>
</dbReference>